<feature type="region of interest" description="Disordered" evidence="1">
    <location>
        <begin position="1"/>
        <end position="36"/>
    </location>
</feature>
<gene>
    <name evidence="2" type="ORF">S06H3_16618</name>
</gene>
<name>X1MH34_9ZZZZ</name>
<comment type="caution">
    <text evidence="2">The sequence shown here is derived from an EMBL/GenBank/DDBJ whole genome shotgun (WGS) entry which is preliminary data.</text>
</comment>
<evidence type="ECO:0000256" key="1">
    <source>
        <dbReference type="SAM" id="MobiDB-lite"/>
    </source>
</evidence>
<dbReference type="EMBL" id="BARV01008234">
    <property type="protein sequence ID" value="GAI17401.1"/>
    <property type="molecule type" value="Genomic_DNA"/>
</dbReference>
<evidence type="ECO:0000313" key="2">
    <source>
        <dbReference type="EMBL" id="GAI17401.1"/>
    </source>
</evidence>
<dbReference type="AlphaFoldDB" id="X1MH34"/>
<protein>
    <submittedName>
        <fullName evidence="2">Uncharacterized protein</fullName>
    </submittedName>
</protein>
<feature type="compositionally biased region" description="Basic and acidic residues" evidence="1">
    <location>
        <begin position="18"/>
        <end position="36"/>
    </location>
</feature>
<sequence length="36" mass="3968">LATYPPAPLPLLNNFSIREGDKGDRVTKNKGDEVNK</sequence>
<organism evidence="2">
    <name type="scientific">marine sediment metagenome</name>
    <dbReference type="NCBI Taxonomy" id="412755"/>
    <lineage>
        <taxon>unclassified sequences</taxon>
        <taxon>metagenomes</taxon>
        <taxon>ecological metagenomes</taxon>
    </lineage>
</organism>
<feature type="non-terminal residue" evidence="2">
    <location>
        <position position="1"/>
    </location>
</feature>
<accession>X1MH34</accession>
<reference evidence="2" key="1">
    <citation type="journal article" date="2014" name="Front. Microbiol.">
        <title>High frequency of phylogenetically diverse reductive dehalogenase-homologous genes in deep subseafloor sedimentary metagenomes.</title>
        <authorList>
            <person name="Kawai M."/>
            <person name="Futagami T."/>
            <person name="Toyoda A."/>
            <person name="Takaki Y."/>
            <person name="Nishi S."/>
            <person name="Hori S."/>
            <person name="Arai W."/>
            <person name="Tsubouchi T."/>
            <person name="Morono Y."/>
            <person name="Uchiyama I."/>
            <person name="Ito T."/>
            <person name="Fujiyama A."/>
            <person name="Inagaki F."/>
            <person name="Takami H."/>
        </authorList>
    </citation>
    <scope>NUCLEOTIDE SEQUENCE</scope>
    <source>
        <strain evidence="2">Expedition CK06-06</strain>
    </source>
</reference>
<proteinExistence type="predicted"/>